<accession>A0A1I6GZK5</accession>
<dbReference type="EMBL" id="FOYP01000001">
    <property type="protein sequence ID" value="SFR47599.1"/>
    <property type="molecule type" value="Genomic_DNA"/>
</dbReference>
<dbReference type="Proteomes" id="UP000199478">
    <property type="component" value="Unassembled WGS sequence"/>
</dbReference>
<dbReference type="RefSeq" id="WP_090200150.1">
    <property type="nucleotide sequence ID" value="NZ_FOYP01000001.1"/>
</dbReference>
<feature type="transmembrane region" description="Helical" evidence="1">
    <location>
        <begin position="31"/>
        <end position="53"/>
    </location>
</feature>
<protein>
    <submittedName>
        <fullName evidence="3">Tripartite tricarboxylate transporter TctB family protein</fullName>
    </submittedName>
</protein>
<evidence type="ECO:0000313" key="4">
    <source>
        <dbReference type="Proteomes" id="UP000199478"/>
    </source>
</evidence>
<evidence type="ECO:0000313" key="3">
    <source>
        <dbReference type="EMBL" id="SFR47599.1"/>
    </source>
</evidence>
<dbReference type="InterPro" id="IPR009936">
    <property type="entry name" value="DUF1468"/>
</dbReference>
<evidence type="ECO:0000256" key="1">
    <source>
        <dbReference type="SAM" id="Phobius"/>
    </source>
</evidence>
<organism evidence="3 4">
    <name type="scientific">Yoonia tamlensis</name>
    <dbReference type="NCBI Taxonomy" id="390270"/>
    <lineage>
        <taxon>Bacteria</taxon>
        <taxon>Pseudomonadati</taxon>
        <taxon>Pseudomonadota</taxon>
        <taxon>Alphaproteobacteria</taxon>
        <taxon>Rhodobacterales</taxon>
        <taxon>Paracoccaceae</taxon>
        <taxon>Yoonia</taxon>
    </lineage>
</organism>
<sequence length="143" mass="15284">MRHSGLVLPAILGFIFAICLAEILRYRWEVALAPGLACGIGLVLCVVLVVQNARARAPRPSAANFGKGDIAQFSWLALAAFLVTMLGFAIGGALSVFVQVLVVRQGKYRIITAAICAAAVPIIVIGVFQELLQIRLYAGHLLR</sequence>
<gene>
    <name evidence="3" type="ORF">SAMN04488005_2390</name>
</gene>
<reference evidence="4" key="1">
    <citation type="submission" date="2016-10" db="EMBL/GenBank/DDBJ databases">
        <authorList>
            <person name="Varghese N."/>
            <person name="Submissions S."/>
        </authorList>
    </citation>
    <scope>NUCLEOTIDE SEQUENCE [LARGE SCALE GENOMIC DNA]</scope>
    <source>
        <strain evidence="4">DSM 26879</strain>
    </source>
</reference>
<dbReference type="Pfam" id="PF07331">
    <property type="entry name" value="TctB"/>
    <property type="match status" value="1"/>
</dbReference>
<keyword evidence="1" id="KW-0472">Membrane</keyword>
<keyword evidence="4" id="KW-1185">Reference proteome</keyword>
<proteinExistence type="predicted"/>
<feature type="transmembrane region" description="Helical" evidence="1">
    <location>
        <begin position="108"/>
        <end position="128"/>
    </location>
</feature>
<name>A0A1I6GZK5_9RHOB</name>
<dbReference type="STRING" id="390270.SAMN04488005_2390"/>
<keyword evidence="1" id="KW-0812">Transmembrane</keyword>
<feature type="transmembrane region" description="Helical" evidence="1">
    <location>
        <begin position="73"/>
        <end position="102"/>
    </location>
</feature>
<feature type="domain" description="DUF1468" evidence="2">
    <location>
        <begin position="27"/>
        <end position="136"/>
    </location>
</feature>
<keyword evidence="1" id="KW-1133">Transmembrane helix</keyword>
<dbReference type="AlphaFoldDB" id="A0A1I6GZK5"/>
<evidence type="ECO:0000259" key="2">
    <source>
        <dbReference type="Pfam" id="PF07331"/>
    </source>
</evidence>